<proteinExistence type="predicted"/>
<sequence>MKFRGISSSTRTCKPKSLSTPFPLSSYSSHQDNHFSILNSFTINTPNNTTTTTGDAIHDYDDGAAPFIGPPPSQTEVHDALSSLQRVLGPASRAELLRDRYFNRLEIELGSLGLVSEDENIDWLEPSLFPYNPRMLQDDGFDRVYYAIHLLQTDPSVQRLVKSLSTDEAVWEAVMNNEVVQQLRGSISSDQDGIADDDPDNTTNVLIWLLSTARAKLIEVIKKITKIVINFFQHSYKKTIALTKDSQPFIEKLRASFMLSIMVLLIVVVCRNQS</sequence>
<evidence type="ECO:0000313" key="4">
    <source>
        <dbReference type="EnsemblPlants" id="KEH29412"/>
    </source>
</evidence>
<evidence type="ECO:0000313" key="3">
    <source>
        <dbReference type="EMBL" id="RHN59843.1"/>
    </source>
</evidence>
<dbReference type="EnsemblPlants" id="KEH29412">
    <property type="protein sequence ID" value="KEH29412"/>
    <property type="gene ID" value="MTR_4g036465"/>
</dbReference>
<reference evidence="2 5" key="1">
    <citation type="journal article" date="2011" name="Nature">
        <title>The Medicago genome provides insight into the evolution of rhizobial symbioses.</title>
        <authorList>
            <person name="Young N.D."/>
            <person name="Debelle F."/>
            <person name="Oldroyd G.E."/>
            <person name="Geurts R."/>
            <person name="Cannon S.B."/>
            <person name="Udvardi M.K."/>
            <person name="Benedito V.A."/>
            <person name="Mayer K.F."/>
            <person name="Gouzy J."/>
            <person name="Schoof H."/>
            <person name="Van de Peer Y."/>
            <person name="Proost S."/>
            <person name="Cook D.R."/>
            <person name="Meyers B.C."/>
            <person name="Spannagl M."/>
            <person name="Cheung F."/>
            <person name="De Mita S."/>
            <person name="Krishnakumar V."/>
            <person name="Gundlach H."/>
            <person name="Zhou S."/>
            <person name="Mudge J."/>
            <person name="Bharti A.K."/>
            <person name="Murray J.D."/>
            <person name="Naoumkina M.A."/>
            <person name="Rosen B."/>
            <person name="Silverstein K.A."/>
            <person name="Tang H."/>
            <person name="Rombauts S."/>
            <person name="Zhao P.X."/>
            <person name="Zhou P."/>
            <person name="Barbe V."/>
            <person name="Bardou P."/>
            <person name="Bechner M."/>
            <person name="Bellec A."/>
            <person name="Berger A."/>
            <person name="Berges H."/>
            <person name="Bidwell S."/>
            <person name="Bisseling T."/>
            <person name="Choisne N."/>
            <person name="Couloux A."/>
            <person name="Denny R."/>
            <person name="Deshpande S."/>
            <person name="Dai X."/>
            <person name="Doyle J.J."/>
            <person name="Dudez A.M."/>
            <person name="Farmer A.D."/>
            <person name="Fouteau S."/>
            <person name="Franken C."/>
            <person name="Gibelin C."/>
            <person name="Gish J."/>
            <person name="Goldstein S."/>
            <person name="Gonzalez A.J."/>
            <person name="Green P.J."/>
            <person name="Hallab A."/>
            <person name="Hartog M."/>
            <person name="Hua A."/>
            <person name="Humphray S.J."/>
            <person name="Jeong D.H."/>
            <person name="Jing Y."/>
            <person name="Jocker A."/>
            <person name="Kenton S.M."/>
            <person name="Kim D.J."/>
            <person name="Klee K."/>
            <person name="Lai H."/>
            <person name="Lang C."/>
            <person name="Lin S."/>
            <person name="Macmil S.L."/>
            <person name="Magdelenat G."/>
            <person name="Matthews L."/>
            <person name="McCorrison J."/>
            <person name="Monaghan E.L."/>
            <person name="Mun J.H."/>
            <person name="Najar F.Z."/>
            <person name="Nicholson C."/>
            <person name="Noirot C."/>
            <person name="O'Bleness M."/>
            <person name="Paule C.R."/>
            <person name="Poulain J."/>
            <person name="Prion F."/>
            <person name="Qin B."/>
            <person name="Qu C."/>
            <person name="Retzel E.F."/>
            <person name="Riddle C."/>
            <person name="Sallet E."/>
            <person name="Samain S."/>
            <person name="Samson N."/>
            <person name="Sanders I."/>
            <person name="Saurat O."/>
            <person name="Scarpelli C."/>
            <person name="Schiex T."/>
            <person name="Segurens B."/>
            <person name="Severin A.J."/>
            <person name="Sherrier D.J."/>
            <person name="Shi R."/>
            <person name="Sims S."/>
            <person name="Singer S.R."/>
            <person name="Sinharoy S."/>
            <person name="Sterck L."/>
            <person name="Viollet A."/>
            <person name="Wang B.B."/>
            <person name="Wang K."/>
            <person name="Wang M."/>
            <person name="Wang X."/>
            <person name="Warfsmann J."/>
            <person name="Weissenbach J."/>
            <person name="White D.D."/>
            <person name="White J.D."/>
            <person name="Wiley G.B."/>
            <person name="Wincker P."/>
            <person name="Xing Y."/>
            <person name="Yang L."/>
            <person name="Yao Z."/>
            <person name="Ying F."/>
            <person name="Zhai J."/>
            <person name="Zhou L."/>
            <person name="Zuber A."/>
            <person name="Denarie J."/>
            <person name="Dixon R.A."/>
            <person name="May G.D."/>
            <person name="Schwartz D.C."/>
            <person name="Rogers J."/>
            <person name="Quetier F."/>
            <person name="Town C.D."/>
            <person name="Roe B.A."/>
        </authorList>
    </citation>
    <scope>NUCLEOTIDE SEQUENCE [LARGE SCALE GENOMIC DNA]</scope>
    <source>
        <strain evidence="2">A17</strain>
        <strain evidence="4 5">cv. Jemalong A17</strain>
    </source>
</reference>
<dbReference type="EMBL" id="PSQE01000004">
    <property type="protein sequence ID" value="RHN59843.1"/>
    <property type="molecule type" value="Genomic_DNA"/>
</dbReference>
<organism evidence="2 5">
    <name type="scientific">Medicago truncatula</name>
    <name type="common">Barrel medic</name>
    <name type="synonym">Medicago tribuloides</name>
    <dbReference type="NCBI Taxonomy" id="3880"/>
    <lineage>
        <taxon>Eukaryota</taxon>
        <taxon>Viridiplantae</taxon>
        <taxon>Streptophyta</taxon>
        <taxon>Embryophyta</taxon>
        <taxon>Tracheophyta</taxon>
        <taxon>Spermatophyta</taxon>
        <taxon>Magnoliopsida</taxon>
        <taxon>eudicotyledons</taxon>
        <taxon>Gunneridae</taxon>
        <taxon>Pentapetalae</taxon>
        <taxon>rosids</taxon>
        <taxon>fabids</taxon>
        <taxon>Fabales</taxon>
        <taxon>Fabaceae</taxon>
        <taxon>Papilionoideae</taxon>
        <taxon>50 kb inversion clade</taxon>
        <taxon>NPAAA clade</taxon>
        <taxon>Hologalegina</taxon>
        <taxon>IRL clade</taxon>
        <taxon>Trifolieae</taxon>
        <taxon>Medicago</taxon>
    </lineage>
</organism>
<dbReference type="PANTHER" id="PTHR33625:SF3">
    <property type="entry name" value="OS04G0550700 PROTEIN"/>
    <property type="match status" value="1"/>
</dbReference>
<gene>
    <name evidence="4" type="primary">25491882</name>
    <name evidence="2" type="ordered locus">MTR_4g036465</name>
    <name evidence="3" type="ORF">MtrunA17_Chr4g0018621</name>
</gene>
<dbReference type="Proteomes" id="UP000265566">
    <property type="component" value="Chromosome 4"/>
</dbReference>
<dbReference type="Gramene" id="rna22004">
    <property type="protein sequence ID" value="RHN59843.1"/>
    <property type="gene ID" value="gene22004"/>
</dbReference>
<evidence type="ECO:0000313" key="2">
    <source>
        <dbReference type="EMBL" id="KEH29412.1"/>
    </source>
</evidence>
<protein>
    <recommendedName>
        <fullName evidence="7">Transmembrane protein</fullName>
    </recommendedName>
</protein>
<evidence type="ECO:0008006" key="7">
    <source>
        <dbReference type="Google" id="ProtNLM"/>
    </source>
</evidence>
<name>A0A072UIE0_MEDTR</name>
<reference evidence="6" key="4">
    <citation type="journal article" date="2018" name="Nat. Plants">
        <title>Whole-genome landscape of Medicago truncatula symbiotic genes.</title>
        <authorList>
            <person name="Pecrix Y."/>
            <person name="Staton S.E."/>
            <person name="Sallet E."/>
            <person name="Lelandais-Briere C."/>
            <person name="Moreau S."/>
            <person name="Carrere S."/>
            <person name="Blein T."/>
            <person name="Jardinaud M.F."/>
            <person name="Latrasse D."/>
            <person name="Zouine M."/>
            <person name="Zahm M."/>
            <person name="Kreplak J."/>
            <person name="Mayjonade B."/>
            <person name="Satge C."/>
            <person name="Perez M."/>
            <person name="Cauet S."/>
            <person name="Marande W."/>
            <person name="Chantry-Darmon C."/>
            <person name="Lopez-Roques C."/>
            <person name="Bouchez O."/>
            <person name="Berard A."/>
            <person name="Debelle F."/>
            <person name="Munos S."/>
            <person name="Bendahmane A."/>
            <person name="Berges H."/>
            <person name="Niebel A."/>
            <person name="Buitink J."/>
            <person name="Frugier F."/>
            <person name="Benhamed M."/>
            <person name="Crespi M."/>
            <person name="Gouzy J."/>
            <person name="Gamas P."/>
        </authorList>
    </citation>
    <scope>NUCLEOTIDE SEQUENCE [LARGE SCALE GENOMIC DNA]</scope>
    <source>
        <strain evidence="6">cv. Jemalong A17</strain>
    </source>
</reference>
<feature type="region of interest" description="Disordered" evidence="1">
    <location>
        <begin position="1"/>
        <end position="24"/>
    </location>
</feature>
<reference evidence="3" key="5">
    <citation type="journal article" date="2018" name="Nat. Plants">
        <title>Whole-genome landscape of Medicago truncatula symbiotic genes.</title>
        <authorList>
            <person name="Pecrix Y."/>
            <person name="Gamas P."/>
            <person name="Carrere S."/>
        </authorList>
    </citation>
    <scope>NUCLEOTIDE SEQUENCE</scope>
    <source>
        <tissue evidence="3">Leaves</tissue>
    </source>
</reference>
<dbReference type="KEGG" id="mtr:25491882"/>
<evidence type="ECO:0000313" key="6">
    <source>
        <dbReference type="Proteomes" id="UP000265566"/>
    </source>
</evidence>
<reference evidence="2 5" key="2">
    <citation type="journal article" date="2014" name="BMC Genomics">
        <title>An improved genome release (version Mt4.0) for the model legume Medicago truncatula.</title>
        <authorList>
            <person name="Tang H."/>
            <person name="Krishnakumar V."/>
            <person name="Bidwell S."/>
            <person name="Rosen B."/>
            <person name="Chan A."/>
            <person name="Zhou S."/>
            <person name="Gentzbittel L."/>
            <person name="Childs K.L."/>
            <person name="Yandell M."/>
            <person name="Gundlach H."/>
            <person name="Mayer K.F."/>
            <person name="Schwartz D.C."/>
            <person name="Town C.D."/>
        </authorList>
    </citation>
    <scope>GENOME REANNOTATION</scope>
    <source>
        <strain evidence="2">A17</strain>
        <strain evidence="4 5">cv. Jemalong A17</strain>
    </source>
</reference>
<dbReference type="STRING" id="3880.A0A072UIE0"/>
<reference evidence="4" key="3">
    <citation type="submission" date="2015-04" db="UniProtKB">
        <authorList>
            <consortium name="EnsemblPlants"/>
        </authorList>
    </citation>
    <scope>IDENTIFICATION</scope>
    <source>
        <strain evidence="4">cv. Jemalong A17</strain>
    </source>
</reference>
<evidence type="ECO:0000256" key="1">
    <source>
        <dbReference type="SAM" id="MobiDB-lite"/>
    </source>
</evidence>
<dbReference type="Proteomes" id="UP000002051">
    <property type="component" value="Chromosome 4"/>
</dbReference>
<dbReference type="OrthoDB" id="737041at2759"/>
<accession>A0A072UIE0</accession>
<keyword evidence="5" id="KW-1185">Reference proteome</keyword>
<dbReference type="AlphaFoldDB" id="A0A072UIE0"/>
<dbReference type="PANTHER" id="PTHR33625">
    <property type="entry name" value="OS08G0179900 PROTEIN"/>
    <property type="match status" value="1"/>
</dbReference>
<evidence type="ECO:0000313" key="5">
    <source>
        <dbReference type="Proteomes" id="UP000002051"/>
    </source>
</evidence>
<dbReference type="EMBL" id="CM001220">
    <property type="protein sequence ID" value="KEH29412.1"/>
    <property type="molecule type" value="Genomic_DNA"/>
</dbReference>
<dbReference type="HOGENOM" id="CLU_1016943_0_0_1"/>